<dbReference type="GO" id="GO:0005886">
    <property type="term" value="C:plasma membrane"/>
    <property type="evidence" value="ECO:0007669"/>
    <property type="project" value="UniProtKB-SubCell"/>
</dbReference>
<keyword evidence="12" id="KW-0808">Transferase</keyword>
<dbReference type="Pfam" id="PF00905">
    <property type="entry name" value="Transpeptidase"/>
    <property type="match status" value="1"/>
</dbReference>
<evidence type="ECO:0000256" key="14">
    <source>
        <dbReference type="ARBA" id="ARBA00022801"/>
    </source>
</evidence>
<comment type="similarity">
    <text evidence="4">In the N-terminal section; belongs to the glycosyltransferase 51 family.</text>
</comment>
<dbReference type="SUPFAM" id="SSF53955">
    <property type="entry name" value="Lysozyme-like"/>
    <property type="match status" value="1"/>
</dbReference>
<evidence type="ECO:0000313" key="31">
    <source>
        <dbReference type="EMBL" id="HIW00237.1"/>
    </source>
</evidence>
<dbReference type="GO" id="GO:0008658">
    <property type="term" value="F:penicillin binding"/>
    <property type="evidence" value="ECO:0007669"/>
    <property type="project" value="InterPro"/>
</dbReference>
<organism evidence="31 32">
    <name type="scientific">Candidatus Desulfovibrio intestinipullorum</name>
    <dbReference type="NCBI Taxonomy" id="2838536"/>
    <lineage>
        <taxon>Bacteria</taxon>
        <taxon>Pseudomonadati</taxon>
        <taxon>Thermodesulfobacteriota</taxon>
        <taxon>Desulfovibrionia</taxon>
        <taxon>Desulfovibrionales</taxon>
        <taxon>Desulfovibrionaceae</taxon>
        <taxon>Desulfovibrio</taxon>
    </lineage>
</organism>
<feature type="domain" description="Glycosyl transferase family 51" evidence="29">
    <location>
        <begin position="86"/>
        <end position="260"/>
    </location>
</feature>
<evidence type="ECO:0000256" key="1">
    <source>
        <dbReference type="ARBA" id="ARBA00004249"/>
    </source>
</evidence>
<keyword evidence="9" id="KW-0121">Carboxypeptidase</keyword>
<proteinExistence type="inferred from homology"/>
<evidence type="ECO:0000259" key="29">
    <source>
        <dbReference type="Pfam" id="PF00912"/>
    </source>
</evidence>
<comment type="catalytic activity">
    <reaction evidence="25">
        <text>[GlcNAc-(1-&gt;4)-Mur2Ac(oyl-L-Ala-gamma-D-Glu-L-Lys-D-Ala-D-Ala)](n)-di-trans,octa-cis-undecaprenyl diphosphate + beta-D-GlcNAc-(1-&gt;4)-Mur2Ac(oyl-L-Ala-gamma-D-Glu-L-Lys-D-Ala-D-Ala)-di-trans,octa-cis-undecaprenyl diphosphate = [GlcNAc-(1-&gt;4)-Mur2Ac(oyl-L-Ala-gamma-D-Glu-L-Lys-D-Ala-D-Ala)](n+1)-di-trans,octa-cis-undecaprenyl diphosphate + di-trans,octa-cis-undecaprenyl diphosphate + H(+)</text>
        <dbReference type="Rhea" id="RHEA:23708"/>
        <dbReference type="Rhea" id="RHEA-COMP:9602"/>
        <dbReference type="Rhea" id="RHEA-COMP:9603"/>
        <dbReference type="ChEBI" id="CHEBI:15378"/>
        <dbReference type="ChEBI" id="CHEBI:58405"/>
        <dbReference type="ChEBI" id="CHEBI:60033"/>
        <dbReference type="ChEBI" id="CHEBI:78435"/>
        <dbReference type="EC" id="2.4.99.28"/>
    </reaction>
</comment>
<keyword evidence="15" id="KW-0133">Cell shape</keyword>
<reference evidence="31" key="2">
    <citation type="submission" date="2021-04" db="EMBL/GenBank/DDBJ databases">
        <authorList>
            <person name="Gilroy R."/>
        </authorList>
    </citation>
    <scope>NUCLEOTIDE SEQUENCE</scope>
    <source>
        <strain evidence="31">ChiHecec2B26-446</strain>
    </source>
</reference>
<dbReference type="SUPFAM" id="SSF50249">
    <property type="entry name" value="Nucleic acid-binding proteins"/>
    <property type="match status" value="1"/>
</dbReference>
<dbReference type="SUPFAM" id="SSF56601">
    <property type="entry name" value="beta-lactamase/transpeptidase-like"/>
    <property type="match status" value="1"/>
</dbReference>
<evidence type="ECO:0000256" key="24">
    <source>
        <dbReference type="ARBA" id="ARBA00044770"/>
    </source>
</evidence>
<dbReference type="InterPro" id="IPR036950">
    <property type="entry name" value="PBP_transglycosylase"/>
</dbReference>
<dbReference type="GO" id="GO:0030288">
    <property type="term" value="C:outer membrane-bounded periplasmic space"/>
    <property type="evidence" value="ECO:0007669"/>
    <property type="project" value="TreeGrafter"/>
</dbReference>
<comment type="pathway">
    <text evidence="2">Cell wall biogenesis; peptidoglycan biosynthesis.</text>
</comment>
<evidence type="ECO:0000313" key="32">
    <source>
        <dbReference type="Proteomes" id="UP000886752"/>
    </source>
</evidence>
<keyword evidence="16" id="KW-0735">Signal-anchor</keyword>
<accession>A0A9D1PV20</accession>
<dbReference type="EC" id="2.4.99.28" evidence="24"/>
<keyword evidence="17" id="KW-0573">Peptidoglycan synthesis</keyword>
<evidence type="ECO:0000256" key="20">
    <source>
        <dbReference type="ARBA" id="ARBA00023251"/>
    </source>
</evidence>
<evidence type="ECO:0000256" key="23">
    <source>
        <dbReference type="ARBA" id="ARBA00034000"/>
    </source>
</evidence>
<dbReference type="GO" id="GO:0046677">
    <property type="term" value="P:response to antibiotic"/>
    <property type="evidence" value="ECO:0007669"/>
    <property type="project" value="UniProtKB-KW"/>
</dbReference>
<evidence type="ECO:0000256" key="17">
    <source>
        <dbReference type="ARBA" id="ARBA00022984"/>
    </source>
</evidence>
<comment type="similarity">
    <text evidence="3">In the C-terminal section; belongs to the transpeptidase family.</text>
</comment>
<feature type="domain" description="Penicillin-binding protein OB-like" evidence="30">
    <location>
        <begin position="363"/>
        <end position="457"/>
    </location>
</feature>
<dbReference type="EMBL" id="DXHV01000038">
    <property type="protein sequence ID" value="HIW00237.1"/>
    <property type="molecule type" value="Genomic_DNA"/>
</dbReference>
<evidence type="ECO:0000256" key="9">
    <source>
        <dbReference type="ARBA" id="ARBA00022645"/>
    </source>
</evidence>
<evidence type="ECO:0000259" key="28">
    <source>
        <dbReference type="Pfam" id="PF00905"/>
    </source>
</evidence>
<dbReference type="GO" id="GO:0008360">
    <property type="term" value="P:regulation of cell shape"/>
    <property type="evidence" value="ECO:0007669"/>
    <property type="project" value="UniProtKB-KW"/>
</dbReference>
<name>A0A9D1PV20_9BACT</name>
<dbReference type="InterPro" id="IPR023346">
    <property type="entry name" value="Lysozyme-like_dom_sf"/>
</dbReference>
<dbReference type="NCBIfam" id="TIGR02074">
    <property type="entry name" value="PBP_1a_fam"/>
    <property type="match status" value="1"/>
</dbReference>
<dbReference type="InterPro" id="IPR001264">
    <property type="entry name" value="Glyco_trans_51"/>
</dbReference>
<evidence type="ECO:0000256" key="4">
    <source>
        <dbReference type="ARBA" id="ARBA00007739"/>
    </source>
</evidence>
<keyword evidence="14" id="KW-0378">Hydrolase</keyword>
<evidence type="ECO:0000256" key="10">
    <source>
        <dbReference type="ARBA" id="ARBA00022670"/>
    </source>
</evidence>
<sequence>MPAPQPKSEPAAEQQDAQEQPAQPKRRRNLFGLLLRWCLGLILAVVAIGTAAGFFLYNWVSRDLPDLSRILEFKAPQATTILARDGSLLGTLYHEKRFLITLDDMPKYLPMAFLAIEDSAFYQHPGINPLAILRAFLVNFERGTKSQGGSTITQQIVKQLLLSSERSYIRKMKEAILATRLERELSKDQILSLYLNYIYLGQHSYGVEAAARTYFGKNAANITLAEAALIAGMPQAPSRYNPFRNPTAAKNRQMDVLQRLRTLQWISEEEYQQAVSEPLVYWSMPDNVSGPSQWYFEEARRLLIEFFTEGNLKALGVETNRFGEDYVYEAGLTVQTAMDPLQQSLAGQALRSGLETIDKRQGWRGAERHFASRAEQQAFLDKRKFEPGDLAGGQWVQALVTAVTAKEIKVALGNNYIGVIPSSNFSWARHRSSLAPKARARSIVREGDVIWVSLDEGKKKPARTAKKSGKKQEAAPAEPAEQTITPGREMVLTLQQQPLVQGALVSIEPQSGDVVALIGGYQFGNSHFNRATQARRQPGSSFKPIVYSTALDNGFTPTSSVLDAPIEYVIPATGEVWRPSNFEKSYKGEMPLYMALTLSRNTPTVRLAQAVGIDKVIERAKMLGLEPNFPQVLAVSLGAVGVSPLNMTQAYTAFANGGLGVRPRIITSIRDARGRELYRQDVEHWQAVSPQNAYQMTMLLRRVVENGTGRRAFIEGRAISGKTGTSNDTRDTWFVGYTPYLCTGVYVGYDQMHSLGSWEQGGRTAAPIFRAYREKADQAYESSPKEVPMPEGITMVDGLPFLTTQTGPGLSAVDGAVPGADPSLPVDTGEDSEFLLRQMF</sequence>
<dbReference type="GO" id="GO:0009002">
    <property type="term" value="F:serine-type D-Ala-D-Ala carboxypeptidase activity"/>
    <property type="evidence" value="ECO:0007669"/>
    <property type="project" value="UniProtKB-EC"/>
</dbReference>
<evidence type="ECO:0000256" key="21">
    <source>
        <dbReference type="ARBA" id="ARBA00023268"/>
    </source>
</evidence>
<evidence type="ECO:0000256" key="27">
    <source>
        <dbReference type="SAM" id="Phobius"/>
    </source>
</evidence>
<dbReference type="GO" id="GO:0009252">
    <property type="term" value="P:peptidoglycan biosynthetic process"/>
    <property type="evidence" value="ECO:0007669"/>
    <property type="project" value="UniProtKB-KW"/>
</dbReference>
<dbReference type="GO" id="GO:0071555">
    <property type="term" value="P:cell wall organization"/>
    <property type="evidence" value="ECO:0007669"/>
    <property type="project" value="UniProtKB-KW"/>
</dbReference>
<dbReference type="Proteomes" id="UP000886752">
    <property type="component" value="Unassembled WGS sequence"/>
</dbReference>
<gene>
    <name evidence="31" type="ORF">H9894_03495</name>
</gene>
<evidence type="ECO:0000256" key="3">
    <source>
        <dbReference type="ARBA" id="ARBA00007090"/>
    </source>
</evidence>
<dbReference type="EC" id="3.4.16.4" evidence="5"/>
<dbReference type="PANTHER" id="PTHR32282:SF27">
    <property type="entry name" value="PENICILLIN-BINDING PROTEIN 1A"/>
    <property type="match status" value="1"/>
</dbReference>
<evidence type="ECO:0000256" key="7">
    <source>
        <dbReference type="ARBA" id="ARBA00022475"/>
    </source>
</evidence>
<dbReference type="InterPro" id="IPR031376">
    <property type="entry name" value="PCB_OB"/>
</dbReference>
<feature type="region of interest" description="Disordered" evidence="26">
    <location>
        <begin position="1"/>
        <end position="24"/>
    </location>
</feature>
<evidence type="ECO:0000259" key="30">
    <source>
        <dbReference type="Pfam" id="PF17092"/>
    </source>
</evidence>
<feature type="domain" description="Penicillin-binding protein transpeptidase" evidence="28">
    <location>
        <begin position="502"/>
        <end position="771"/>
    </location>
</feature>
<dbReference type="PANTHER" id="PTHR32282">
    <property type="entry name" value="BINDING PROTEIN TRANSPEPTIDASE, PUTATIVE-RELATED"/>
    <property type="match status" value="1"/>
</dbReference>
<dbReference type="Gene3D" id="2.40.50.140">
    <property type="entry name" value="Nucleic acid-binding proteins"/>
    <property type="match status" value="1"/>
</dbReference>
<evidence type="ECO:0000256" key="18">
    <source>
        <dbReference type="ARBA" id="ARBA00022989"/>
    </source>
</evidence>
<evidence type="ECO:0000256" key="11">
    <source>
        <dbReference type="ARBA" id="ARBA00022676"/>
    </source>
</evidence>
<evidence type="ECO:0000256" key="12">
    <source>
        <dbReference type="ARBA" id="ARBA00022679"/>
    </source>
</evidence>
<protein>
    <recommendedName>
        <fullName evidence="6">Penicillin-binding protein 1A</fullName>
        <ecNumber evidence="24">2.4.99.28</ecNumber>
        <ecNumber evidence="5">3.4.16.4</ecNumber>
    </recommendedName>
</protein>
<keyword evidence="18 27" id="KW-1133">Transmembrane helix</keyword>
<keyword evidence="7" id="KW-1003">Cell membrane</keyword>
<dbReference type="InterPro" id="IPR012340">
    <property type="entry name" value="NA-bd_OB-fold"/>
</dbReference>
<dbReference type="Gene3D" id="1.10.3810.10">
    <property type="entry name" value="Biosynthetic peptidoglycan transglycosylase-like"/>
    <property type="match status" value="1"/>
</dbReference>
<keyword evidence="19 27" id="KW-0472">Membrane</keyword>
<keyword evidence="20" id="KW-0046">Antibiotic resistance</keyword>
<evidence type="ECO:0000256" key="2">
    <source>
        <dbReference type="ARBA" id="ARBA00004752"/>
    </source>
</evidence>
<evidence type="ECO:0000256" key="5">
    <source>
        <dbReference type="ARBA" id="ARBA00012448"/>
    </source>
</evidence>
<keyword evidence="22" id="KW-0961">Cell wall biogenesis/degradation</keyword>
<dbReference type="Pfam" id="PF17092">
    <property type="entry name" value="PCB_OB"/>
    <property type="match status" value="1"/>
</dbReference>
<feature type="compositionally biased region" description="Basic residues" evidence="26">
    <location>
        <begin position="460"/>
        <end position="469"/>
    </location>
</feature>
<feature type="compositionally biased region" description="Low complexity" evidence="26">
    <location>
        <begin position="9"/>
        <end position="23"/>
    </location>
</feature>
<evidence type="ECO:0000256" key="19">
    <source>
        <dbReference type="ARBA" id="ARBA00023136"/>
    </source>
</evidence>
<dbReference type="Pfam" id="PF00912">
    <property type="entry name" value="Transgly"/>
    <property type="match status" value="1"/>
</dbReference>
<keyword evidence="10" id="KW-0645">Protease</keyword>
<comment type="catalytic activity">
    <reaction evidence="23">
        <text>Preferential cleavage: (Ac)2-L-Lys-D-Ala-|-D-Ala. Also transpeptidation of peptidyl-alanyl moieties that are N-acyl substituents of D-alanine.</text>
        <dbReference type="EC" id="3.4.16.4"/>
    </reaction>
</comment>
<keyword evidence="8" id="KW-0997">Cell inner membrane</keyword>
<reference evidence="31" key="1">
    <citation type="journal article" date="2021" name="PeerJ">
        <title>Extensive microbial diversity within the chicken gut microbiome revealed by metagenomics and culture.</title>
        <authorList>
            <person name="Gilroy R."/>
            <person name="Ravi A."/>
            <person name="Getino M."/>
            <person name="Pursley I."/>
            <person name="Horton D.L."/>
            <person name="Alikhan N.F."/>
            <person name="Baker D."/>
            <person name="Gharbi K."/>
            <person name="Hall N."/>
            <person name="Watson M."/>
            <person name="Adriaenssens E.M."/>
            <person name="Foster-Nyarko E."/>
            <person name="Jarju S."/>
            <person name="Secka A."/>
            <person name="Antonio M."/>
            <person name="Oren A."/>
            <person name="Chaudhuri R.R."/>
            <person name="La Ragione R."/>
            <person name="Hildebrand F."/>
            <person name="Pallen M.J."/>
        </authorList>
    </citation>
    <scope>NUCLEOTIDE SEQUENCE</scope>
    <source>
        <strain evidence="31">ChiHecec2B26-446</strain>
    </source>
</reference>
<evidence type="ECO:0000256" key="13">
    <source>
        <dbReference type="ARBA" id="ARBA00022692"/>
    </source>
</evidence>
<dbReference type="FunFam" id="1.10.3810.10:FF:000001">
    <property type="entry name" value="Penicillin-binding protein 1A"/>
    <property type="match status" value="1"/>
</dbReference>
<keyword evidence="21" id="KW-0511">Multifunctional enzyme</keyword>
<dbReference type="AlphaFoldDB" id="A0A9D1PV20"/>
<dbReference type="InterPro" id="IPR001460">
    <property type="entry name" value="PCN-bd_Tpept"/>
</dbReference>
<evidence type="ECO:0000256" key="15">
    <source>
        <dbReference type="ARBA" id="ARBA00022960"/>
    </source>
</evidence>
<dbReference type="Gene3D" id="3.40.710.10">
    <property type="entry name" value="DD-peptidase/beta-lactamase superfamily"/>
    <property type="match status" value="1"/>
</dbReference>
<dbReference type="GO" id="GO:0008955">
    <property type="term" value="F:peptidoglycan glycosyltransferase activity"/>
    <property type="evidence" value="ECO:0007669"/>
    <property type="project" value="UniProtKB-EC"/>
</dbReference>
<keyword evidence="13 27" id="KW-0812">Transmembrane</keyword>
<evidence type="ECO:0000256" key="26">
    <source>
        <dbReference type="SAM" id="MobiDB-lite"/>
    </source>
</evidence>
<keyword evidence="11" id="KW-0328">Glycosyltransferase</keyword>
<dbReference type="InterPro" id="IPR050396">
    <property type="entry name" value="Glycosyltr_51/Transpeptidase"/>
</dbReference>
<evidence type="ECO:0000256" key="6">
    <source>
        <dbReference type="ARBA" id="ARBA00018638"/>
    </source>
</evidence>
<comment type="subcellular location">
    <subcellularLocation>
        <location evidence="1">Cell inner membrane</location>
        <topology evidence="1">Single-pass type II membrane protein</topology>
    </subcellularLocation>
</comment>
<evidence type="ECO:0000256" key="8">
    <source>
        <dbReference type="ARBA" id="ARBA00022519"/>
    </source>
</evidence>
<evidence type="ECO:0000256" key="16">
    <source>
        <dbReference type="ARBA" id="ARBA00022968"/>
    </source>
</evidence>
<feature type="region of interest" description="Disordered" evidence="26">
    <location>
        <begin position="460"/>
        <end position="482"/>
    </location>
</feature>
<dbReference type="InterPro" id="IPR012338">
    <property type="entry name" value="Beta-lactam/transpept-like"/>
</dbReference>
<evidence type="ECO:0000256" key="25">
    <source>
        <dbReference type="ARBA" id="ARBA00049902"/>
    </source>
</evidence>
<comment type="caution">
    <text evidence="31">The sequence shown here is derived from an EMBL/GenBank/DDBJ whole genome shotgun (WGS) entry which is preliminary data.</text>
</comment>
<evidence type="ECO:0000256" key="22">
    <source>
        <dbReference type="ARBA" id="ARBA00023316"/>
    </source>
</evidence>
<feature type="transmembrane region" description="Helical" evidence="27">
    <location>
        <begin position="33"/>
        <end position="60"/>
    </location>
</feature>
<dbReference type="GO" id="GO:0006508">
    <property type="term" value="P:proteolysis"/>
    <property type="evidence" value="ECO:0007669"/>
    <property type="project" value="UniProtKB-KW"/>
</dbReference>